<evidence type="ECO:0000256" key="3">
    <source>
        <dbReference type="ARBA" id="ARBA00007186"/>
    </source>
</evidence>
<dbReference type="PANTHER" id="PTHR31776">
    <property type="entry name" value="ALPHA-L-ARABINOFURANOSIDASE 1"/>
    <property type="match status" value="1"/>
</dbReference>
<evidence type="ECO:0000256" key="1">
    <source>
        <dbReference type="ARBA" id="ARBA00001462"/>
    </source>
</evidence>
<gene>
    <name evidence="10" type="ORF">IM811_002210</name>
</gene>
<protein>
    <recommendedName>
        <fullName evidence="4">non-reducing end alpha-L-arabinofuranosidase</fullName>
        <ecNumber evidence="4">3.2.1.55</ecNumber>
    </recommendedName>
</protein>
<dbReference type="GO" id="GO:0046556">
    <property type="term" value="F:alpha-L-arabinofuranosidase activity"/>
    <property type="evidence" value="ECO:0007669"/>
    <property type="project" value="UniProtKB-EC"/>
</dbReference>
<dbReference type="InterPro" id="IPR017853">
    <property type="entry name" value="GH"/>
</dbReference>
<evidence type="ECO:0000256" key="6">
    <source>
        <dbReference type="ARBA" id="ARBA00022801"/>
    </source>
</evidence>
<dbReference type="PANTHER" id="PTHR31776:SF0">
    <property type="entry name" value="ALPHA-L-ARABINOFURANOSIDASE 1"/>
    <property type="match status" value="1"/>
</dbReference>
<feature type="signal peptide" evidence="8">
    <location>
        <begin position="1"/>
        <end position="15"/>
    </location>
</feature>
<dbReference type="AlphaFoldDB" id="A0A8H7NR19"/>
<dbReference type="InterPro" id="IPR055235">
    <property type="entry name" value="ASD1_cat"/>
</dbReference>
<dbReference type="EC" id="3.2.1.55" evidence="4"/>
<accession>A0A8H7NR19</accession>
<dbReference type="Pfam" id="PF22848">
    <property type="entry name" value="ASD1_dom"/>
    <property type="match status" value="1"/>
</dbReference>
<evidence type="ECO:0000256" key="5">
    <source>
        <dbReference type="ARBA" id="ARBA00022729"/>
    </source>
</evidence>
<feature type="domain" description="Alpha-L-arabinofuranosidase C-terminal" evidence="9">
    <location>
        <begin position="372"/>
        <end position="528"/>
    </location>
</feature>
<evidence type="ECO:0000259" key="9">
    <source>
        <dbReference type="SMART" id="SM00813"/>
    </source>
</evidence>
<dbReference type="InterPro" id="IPR010720">
    <property type="entry name" value="Alpha-L-AF_C"/>
</dbReference>
<comment type="caution">
    <text evidence="10">The sequence shown here is derived from an EMBL/GenBank/DDBJ whole genome shotgun (WGS) entry which is preliminary data.</text>
</comment>
<dbReference type="Proteomes" id="UP000616885">
    <property type="component" value="Unassembled WGS sequence"/>
</dbReference>
<keyword evidence="6" id="KW-0378">Hydrolase</keyword>
<proteinExistence type="inferred from homology"/>
<evidence type="ECO:0000256" key="4">
    <source>
        <dbReference type="ARBA" id="ARBA00012670"/>
    </source>
</evidence>
<keyword evidence="7" id="KW-0325">Glycoprotein</keyword>
<evidence type="ECO:0000256" key="2">
    <source>
        <dbReference type="ARBA" id="ARBA00004834"/>
    </source>
</evidence>
<evidence type="ECO:0000256" key="7">
    <source>
        <dbReference type="ARBA" id="ARBA00023180"/>
    </source>
</evidence>
<dbReference type="InterPro" id="IPR051563">
    <property type="entry name" value="Glycosyl_Hydrolase_51"/>
</dbReference>
<reference evidence="10" key="1">
    <citation type="submission" date="2020-10" db="EMBL/GenBank/DDBJ databases">
        <title>High-Quality Genome Resource of Clonostachys rosea strain S41 by Oxford Nanopore Long-Read Sequencing.</title>
        <authorList>
            <person name="Wang H."/>
        </authorList>
    </citation>
    <scope>NUCLEOTIDE SEQUENCE</scope>
    <source>
        <strain evidence="10">S41</strain>
    </source>
</reference>
<keyword evidence="5 8" id="KW-0732">Signal</keyword>
<comment type="catalytic activity">
    <reaction evidence="1">
        <text>Hydrolysis of terminal non-reducing alpha-L-arabinofuranoside residues in alpha-L-arabinosides.</text>
        <dbReference type="EC" id="3.2.1.55"/>
    </reaction>
</comment>
<dbReference type="SMART" id="SM00813">
    <property type="entry name" value="Alpha-L-AF_C"/>
    <property type="match status" value="1"/>
</dbReference>
<dbReference type="UniPathway" id="UPA00667"/>
<dbReference type="Pfam" id="PF06964">
    <property type="entry name" value="Alpha-L-AF_C"/>
    <property type="match status" value="1"/>
</dbReference>
<dbReference type="EMBL" id="JADCTT010000001">
    <property type="protein sequence ID" value="KAF9760516.1"/>
    <property type="molecule type" value="Genomic_DNA"/>
</dbReference>
<evidence type="ECO:0000256" key="8">
    <source>
        <dbReference type="SAM" id="SignalP"/>
    </source>
</evidence>
<dbReference type="Gene3D" id="3.20.20.80">
    <property type="entry name" value="Glycosidases"/>
    <property type="match status" value="1"/>
</dbReference>
<dbReference type="GO" id="GO:0046373">
    <property type="term" value="P:L-arabinose metabolic process"/>
    <property type="evidence" value="ECO:0007669"/>
    <property type="project" value="InterPro"/>
</dbReference>
<dbReference type="GO" id="GO:0031222">
    <property type="term" value="P:arabinan catabolic process"/>
    <property type="evidence" value="ECO:0007669"/>
    <property type="project" value="UniProtKB-UniPathway"/>
</dbReference>
<organism evidence="10 11">
    <name type="scientific">Bionectria ochroleuca</name>
    <name type="common">Gliocladium roseum</name>
    <dbReference type="NCBI Taxonomy" id="29856"/>
    <lineage>
        <taxon>Eukaryota</taxon>
        <taxon>Fungi</taxon>
        <taxon>Dikarya</taxon>
        <taxon>Ascomycota</taxon>
        <taxon>Pezizomycotina</taxon>
        <taxon>Sordariomycetes</taxon>
        <taxon>Hypocreomycetidae</taxon>
        <taxon>Hypocreales</taxon>
        <taxon>Bionectriaceae</taxon>
        <taxon>Clonostachys</taxon>
    </lineage>
</organism>
<dbReference type="SUPFAM" id="SSF51445">
    <property type="entry name" value="(Trans)glycosidases"/>
    <property type="match status" value="1"/>
</dbReference>
<evidence type="ECO:0000313" key="11">
    <source>
        <dbReference type="Proteomes" id="UP000616885"/>
    </source>
</evidence>
<name>A0A8H7NR19_BIOOC</name>
<comment type="similarity">
    <text evidence="3">Belongs to the glycosyl hydrolase 51 family.</text>
</comment>
<evidence type="ECO:0000313" key="10">
    <source>
        <dbReference type="EMBL" id="KAF9760516.1"/>
    </source>
</evidence>
<sequence length="528" mass="58871">MKLLSLLSLATKVAAVTISVSKDAPHLSSALPTSVAVKGKVGEEIGISNPGYWGIDILPQTYKGSFWAFGDYRGDFKAALRSASSGEILTSVNIPSHSNTHRWTKHEFVLDSDIAAGYKTNFTLTFVAKSGHQALNFNLISLFPPTYNNRENGLCRDLMQSLKDLNPSFMRIPGGNNLQGKVPGSRWKWNEIIGDLIDRPGRTGAWRYYNTDGLGLIEYMLWCQDLEVEPVLILWAGLYLDGTVIPEDGLDFYVRDALHEIEFLTGDASTEYRAKRVALGYETPFEINFVGVGNEDYFSSGIKSYNEYRFRIFFDAISERYPHLQILSSTVELDPIPKGAVLDYHDYSNPDGAVRNFTLFDDQDESNKVLVGEYGWIASVAEAVFYLGVERNPDKVFGCAFAPLLQNIESYQWNPNLITFNANTSATVKSISFHVIGLLSNNRFTTLLPIENSEEYDPGFWVAGLNEDINTYVWKAAVYNTTTEQAFEINFPGSQQGAVAELTVLTAPDAFSENIFGEPDLVDTKKPD</sequence>
<comment type="pathway">
    <text evidence="2">Glycan metabolism; L-arabinan degradation.</text>
</comment>
<feature type="chain" id="PRO_5034320056" description="non-reducing end alpha-L-arabinofuranosidase" evidence="8">
    <location>
        <begin position="16"/>
        <end position="528"/>
    </location>
</feature>